<evidence type="ECO:0000313" key="10">
    <source>
        <dbReference type="EMBL" id="PCI30608.1"/>
    </source>
</evidence>
<comment type="cofactor">
    <cofactor evidence="8">
        <name>S-adenosyl-L-methionine</name>
        <dbReference type="ChEBI" id="CHEBI:59789"/>
    </cofactor>
    <text evidence="8">Binds 1 S-adenosyl-L-methionine per subunit.</text>
</comment>
<name>A0A2A4TAQ1_9DELT</name>
<gene>
    <name evidence="8" type="primary">queE</name>
    <name evidence="10" type="ORF">COB67_01265</name>
</gene>
<evidence type="ECO:0000256" key="1">
    <source>
        <dbReference type="ARBA" id="ARBA00022485"/>
    </source>
</evidence>
<comment type="function">
    <text evidence="8">Catalyzes the complex heterocyclic radical-mediated conversion of 6-carboxy-5,6,7,8-tetrahydropterin (CPH4) to 7-carboxy-7-deazaguanine (CDG), a step common to the biosynthetic pathways of all 7-deazapurine-containing compounds.</text>
</comment>
<reference evidence="11" key="1">
    <citation type="submission" date="2017-08" db="EMBL/GenBank/DDBJ databases">
        <title>A dynamic microbial community with high functional redundancy inhabits the cold, oxic subseafloor aquifer.</title>
        <authorList>
            <person name="Tully B.J."/>
            <person name="Wheat C.G."/>
            <person name="Glazer B.T."/>
            <person name="Huber J.A."/>
        </authorList>
    </citation>
    <scope>NUCLEOTIDE SEQUENCE [LARGE SCALE GENOMIC DNA]</scope>
</reference>
<comment type="caution">
    <text evidence="10">The sequence shown here is derived from an EMBL/GenBank/DDBJ whole genome shotgun (WGS) entry which is preliminary data.</text>
</comment>
<feature type="binding site" evidence="8">
    <location>
        <position position="194"/>
    </location>
    <ligand>
        <name>substrate</name>
    </ligand>
</feature>
<evidence type="ECO:0000256" key="3">
    <source>
        <dbReference type="ARBA" id="ARBA00022723"/>
    </source>
</evidence>
<keyword evidence="5 8" id="KW-0408">Iron</keyword>
<comment type="pathway">
    <text evidence="8">Purine metabolism; 7-cyano-7-deazaguanine biosynthesis.</text>
</comment>
<dbReference type="GO" id="GO:0000287">
    <property type="term" value="F:magnesium ion binding"/>
    <property type="evidence" value="ECO:0007669"/>
    <property type="project" value="UniProtKB-UniRule"/>
</dbReference>
<dbReference type="GO" id="GO:0051539">
    <property type="term" value="F:4 iron, 4 sulfur cluster binding"/>
    <property type="evidence" value="ECO:0007669"/>
    <property type="project" value="UniProtKB-UniRule"/>
</dbReference>
<protein>
    <recommendedName>
        <fullName evidence="8">7-carboxy-7-deazaguanine synthase</fullName>
        <shortName evidence="8">CDG synthase</shortName>
        <ecNumber evidence="8">4.3.99.3</ecNumber>
    </recommendedName>
    <alternativeName>
        <fullName evidence="8">Queuosine biosynthesis protein QueE</fullName>
    </alternativeName>
</protein>
<dbReference type="InterPro" id="IPR058240">
    <property type="entry name" value="rSAM_sf"/>
</dbReference>
<dbReference type="InterPro" id="IPR007197">
    <property type="entry name" value="rSAM"/>
</dbReference>
<dbReference type="SUPFAM" id="SSF102114">
    <property type="entry name" value="Radical SAM enzymes"/>
    <property type="match status" value="1"/>
</dbReference>
<proteinExistence type="inferred from homology"/>
<comment type="cofactor">
    <cofactor evidence="8">
        <name>Mg(2+)</name>
        <dbReference type="ChEBI" id="CHEBI:18420"/>
    </cofactor>
</comment>
<dbReference type="PANTHER" id="PTHR42836:SF1">
    <property type="entry name" value="7-CARBOXY-7-DEAZAGUANINE SYNTHASE"/>
    <property type="match status" value="1"/>
</dbReference>
<comment type="caution">
    <text evidence="8">Lacks conserved residue(s) required for the propagation of feature annotation.</text>
</comment>
<comment type="similarity">
    <text evidence="8">Belongs to the radical SAM superfamily. 7-carboxy-7-deazaguanine synthase family.</text>
</comment>
<dbReference type="HAMAP" id="MF_00917">
    <property type="entry name" value="QueE"/>
    <property type="match status" value="1"/>
</dbReference>
<feature type="domain" description="Radical SAM core" evidence="9">
    <location>
        <begin position="16"/>
        <end position="194"/>
    </location>
</feature>
<dbReference type="GO" id="GO:1904047">
    <property type="term" value="F:S-adenosyl-L-methionine binding"/>
    <property type="evidence" value="ECO:0007669"/>
    <property type="project" value="UniProtKB-UniRule"/>
</dbReference>
<feature type="binding site" evidence="8">
    <location>
        <begin position="35"/>
        <end position="37"/>
    </location>
    <ligand>
        <name>S-adenosyl-L-methionine</name>
        <dbReference type="ChEBI" id="CHEBI:59789"/>
    </ligand>
</feature>
<feature type="binding site" evidence="8">
    <location>
        <position position="36"/>
    </location>
    <ligand>
        <name>[4Fe-4S] cluster</name>
        <dbReference type="ChEBI" id="CHEBI:49883"/>
        <note>4Fe-4S-S-AdoMet</note>
    </ligand>
</feature>
<evidence type="ECO:0000259" key="9">
    <source>
        <dbReference type="PROSITE" id="PS51918"/>
    </source>
</evidence>
<feature type="binding site" evidence="8">
    <location>
        <begin position="10"/>
        <end position="12"/>
    </location>
    <ligand>
        <name>substrate</name>
    </ligand>
</feature>
<evidence type="ECO:0000256" key="8">
    <source>
        <dbReference type="HAMAP-Rule" id="MF_00917"/>
    </source>
</evidence>
<dbReference type="GO" id="GO:0008616">
    <property type="term" value="P:tRNA queuosine(34) biosynthetic process"/>
    <property type="evidence" value="ECO:0007669"/>
    <property type="project" value="UniProtKB-UniRule"/>
</dbReference>
<evidence type="ECO:0000256" key="2">
    <source>
        <dbReference type="ARBA" id="ARBA00022691"/>
    </source>
</evidence>
<dbReference type="Pfam" id="PF04055">
    <property type="entry name" value="Radical_SAM"/>
    <property type="match status" value="1"/>
</dbReference>
<dbReference type="InterPro" id="IPR013785">
    <property type="entry name" value="Aldolase_TIM"/>
</dbReference>
<feature type="binding site" evidence="8">
    <location>
        <begin position="112"/>
        <end position="114"/>
    </location>
    <ligand>
        <name>S-adenosyl-L-methionine</name>
        <dbReference type="ChEBI" id="CHEBI:59789"/>
    </ligand>
</feature>
<keyword evidence="1 8" id="KW-0004">4Fe-4S</keyword>
<evidence type="ECO:0000256" key="5">
    <source>
        <dbReference type="ARBA" id="ARBA00023004"/>
    </source>
</evidence>
<feature type="binding site" evidence="8">
    <location>
        <position position="25"/>
    </location>
    <ligand>
        <name>substrate</name>
    </ligand>
</feature>
<feature type="binding site" evidence="8">
    <location>
        <position position="29"/>
    </location>
    <ligand>
        <name>[4Fe-4S] cluster</name>
        <dbReference type="ChEBI" id="CHEBI:49883"/>
        <note>4Fe-4S-S-AdoMet</note>
    </ligand>
</feature>
<evidence type="ECO:0000313" key="11">
    <source>
        <dbReference type="Proteomes" id="UP000218113"/>
    </source>
</evidence>
<comment type="catalytic activity">
    <reaction evidence="8">
        <text>6-carboxy-5,6,7,8-tetrahydropterin + H(+) = 7-carboxy-7-carbaguanine + NH4(+)</text>
        <dbReference type="Rhea" id="RHEA:27974"/>
        <dbReference type="ChEBI" id="CHEBI:15378"/>
        <dbReference type="ChEBI" id="CHEBI:28938"/>
        <dbReference type="ChEBI" id="CHEBI:61032"/>
        <dbReference type="ChEBI" id="CHEBI:61036"/>
        <dbReference type="EC" id="4.3.99.3"/>
    </reaction>
</comment>
<feature type="binding site" evidence="8">
    <location>
        <position position="68"/>
    </location>
    <ligand>
        <name>substrate</name>
    </ligand>
</feature>
<evidence type="ECO:0000256" key="4">
    <source>
        <dbReference type="ARBA" id="ARBA00022842"/>
    </source>
</evidence>
<feature type="binding site" evidence="8">
    <location>
        <position position="33"/>
    </location>
    <ligand>
        <name>[4Fe-4S] cluster</name>
        <dbReference type="ChEBI" id="CHEBI:49883"/>
        <note>4Fe-4S-S-AdoMet</note>
    </ligand>
</feature>
<dbReference type="UniPathway" id="UPA00391"/>
<comment type="cofactor">
    <cofactor evidence="8">
        <name>[4Fe-4S] cluster</name>
        <dbReference type="ChEBI" id="CHEBI:49883"/>
    </cofactor>
    <text evidence="8">Binds 1 [4Fe-4S] cluster. The cluster is coordinated with 3 cysteines and an exchangeable S-adenosyl-L-methionine.</text>
</comment>
<accession>A0A2A4TAQ1</accession>
<dbReference type="Gene3D" id="3.20.20.70">
    <property type="entry name" value="Aldolase class I"/>
    <property type="match status" value="1"/>
</dbReference>
<dbReference type="PROSITE" id="PS51918">
    <property type="entry name" value="RADICAL_SAM"/>
    <property type="match status" value="1"/>
</dbReference>
<dbReference type="EC" id="4.3.99.3" evidence="8"/>
<dbReference type="Proteomes" id="UP000218113">
    <property type="component" value="Unassembled WGS sequence"/>
</dbReference>
<keyword evidence="8" id="KW-0671">Queuosine biosynthesis</keyword>
<dbReference type="EMBL" id="NVSR01000003">
    <property type="protein sequence ID" value="PCI30608.1"/>
    <property type="molecule type" value="Genomic_DNA"/>
</dbReference>
<dbReference type="GO" id="GO:0016840">
    <property type="term" value="F:carbon-nitrogen lyase activity"/>
    <property type="evidence" value="ECO:0007669"/>
    <property type="project" value="UniProtKB-UniRule"/>
</dbReference>
<dbReference type="InterPro" id="IPR024924">
    <property type="entry name" value="7-CO-7-deazaguanine_synth-like"/>
</dbReference>
<organism evidence="10 11">
    <name type="scientific">SAR324 cluster bacterium</name>
    <dbReference type="NCBI Taxonomy" id="2024889"/>
    <lineage>
        <taxon>Bacteria</taxon>
        <taxon>Deltaproteobacteria</taxon>
        <taxon>SAR324 cluster</taxon>
    </lineage>
</organism>
<keyword evidence="6 8" id="KW-0411">Iron-sulfur</keyword>
<keyword evidence="7 8" id="KW-0456">Lyase</keyword>
<dbReference type="SFLD" id="SFLDS00029">
    <property type="entry name" value="Radical_SAM"/>
    <property type="match status" value="1"/>
</dbReference>
<evidence type="ECO:0000256" key="6">
    <source>
        <dbReference type="ARBA" id="ARBA00023014"/>
    </source>
</evidence>
<dbReference type="PIRSF" id="PIRSF000370">
    <property type="entry name" value="QueE"/>
    <property type="match status" value="1"/>
</dbReference>
<evidence type="ECO:0000256" key="7">
    <source>
        <dbReference type="ARBA" id="ARBA00023239"/>
    </source>
</evidence>
<keyword evidence="4 8" id="KW-0460">Magnesium</keyword>
<dbReference type="CDD" id="cd01335">
    <property type="entry name" value="Radical_SAM"/>
    <property type="match status" value="1"/>
</dbReference>
<dbReference type="PANTHER" id="PTHR42836">
    <property type="entry name" value="7-CARBOXY-7-DEAZAGUANINE SYNTHASE"/>
    <property type="match status" value="1"/>
</dbReference>
<comment type="subunit">
    <text evidence="8">Homodimer.</text>
</comment>
<keyword evidence="3 8" id="KW-0479">Metal-binding</keyword>
<dbReference type="AlphaFoldDB" id="A0A2A4TAQ1"/>
<feature type="binding site" evidence="8">
    <location>
        <position position="70"/>
    </location>
    <ligand>
        <name>S-adenosyl-L-methionine</name>
        <dbReference type="ChEBI" id="CHEBI:59789"/>
    </ligand>
</feature>
<sequence length="194" mass="22553">MKVSEIFYSLQGEGRHAGRAAIFVRFYDCNLACSFCDEPLHKSYYQEMEEAEVFQQIAQHPAKFVVITGGEPTLNDLRPFIAKLQDQGYYVAVETNGYQPTHIANADWVTYSPKNWKHIDFSSFFNEMKLIVHQKTDVEKLEEISRQLETPIFVQPQADQDRVVEENVQFCVNLIKKNPRFTLSLQLHKLLHIP</sequence>
<keyword evidence="2 8" id="KW-0949">S-adenosyl-L-methionine</keyword>